<keyword evidence="4" id="KW-1185">Reference proteome</keyword>
<evidence type="ECO:0000256" key="1">
    <source>
        <dbReference type="ARBA" id="ARBA00006226"/>
    </source>
</evidence>
<dbReference type="PANTHER" id="PTHR35601:SF1">
    <property type="entry name" value="TOXIN RELE"/>
    <property type="match status" value="1"/>
</dbReference>
<evidence type="ECO:0000313" key="3">
    <source>
        <dbReference type="EMBL" id="MRW83140.1"/>
    </source>
</evidence>
<dbReference type="Proteomes" id="UP000439986">
    <property type="component" value="Unassembled WGS sequence"/>
</dbReference>
<sequence length="150" mass="17566">MAWQIDYTRQAQRQLAKLDKAAARQILDYMDQHVAPQTDPRVLGKALTGPQLGNYWRYRVGNYRVICDIQDGVLFARSRTEFQRIGKRSLCEHHFAALEVQDAKRPTVQPIFTMLPWEFSLLLEQPQTLQSNRKVSKLQILEYHNRQIQG</sequence>
<keyword evidence="2" id="KW-1277">Toxin-antitoxin system</keyword>
<dbReference type="InterPro" id="IPR035093">
    <property type="entry name" value="RelE/ParE_toxin_dom_sf"/>
</dbReference>
<dbReference type="InterPro" id="IPR007712">
    <property type="entry name" value="RelE/ParE_toxin"/>
</dbReference>
<accession>A0A844D6J8</accession>
<evidence type="ECO:0008006" key="5">
    <source>
        <dbReference type="Google" id="ProtNLM"/>
    </source>
</evidence>
<reference evidence="3 4" key="1">
    <citation type="submission" date="2019-11" db="EMBL/GenBank/DDBJ databases">
        <title>Novel species isolated from a subtropical stream in China.</title>
        <authorList>
            <person name="Lu H."/>
        </authorList>
    </citation>
    <scope>NUCLEOTIDE SEQUENCE [LARGE SCALE GENOMIC DNA]</scope>
    <source>
        <strain evidence="3 4">FT26W</strain>
    </source>
</reference>
<dbReference type="Pfam" id="PF05016">
    <property type="entry name" value="ParE_toxin"/>
    <property type="match status" value="1"/>
</dbReference>
<dbReference type="AlphaFoldDB" id="A0A844D6J8"/>
<gene>
    <name evidence="3" type="ORF">GJ698_03425</name>
</gene>
<evidence type="ECO:0000313" key="4">
    <source>
        <dbReference type="Proteomes" id="UP000439986"/>
    </source>
</evidence>
<dbReference type="Gene3D" id="3.30.2310.20">
    <property type="entry name" value="RelE-like"/>
    <property type="match status" value="1"/>
</dbReference>
<evidence type="ECO:0000256" key="2">
    <source>
        <dbReference type="ARBA" id="ARBA00022649"/>
    </source>
</evidence>
<proteinExistence type="inferred from homology"/>
<name>A0A844D6J8_9BURK</name>
<protein>
    <recommendedName>
        <fullName evidence="5">Type II toxin-antitoxin system RelE/ParE family toxin</fullName>
    </recommendedName>
</protein>
<comment type="caution">
    <text evidence="3">The sequence shown here is derived from an EMBL/GenBank/DDBJ whole genome shotgun (WGS) entry which is preliminary data.</text>
</comment>
<dbReference type="PANTHER" id="PTHR35601">
    <property type="entry name" value="TOXIN RELE"/>
    <property type="match status" value="1"/>
</dbReference>
<dbReference type="EMBL" id="WKJL01000001">
    <property type="protein sequence ID" value="MRW83140.1"/>
    <property type="molecule type" value="Genomic_DNA"/>
</dbReference>
<dbReference type="SUPFAM" id="SSF143011">
    <property type="entry name" value="RelE-like"/>
    <property type="match status" value="1"/>
</dbReference>
<organism evidence="3 4">
    <name type="scientific">Duganella aquatilis</name>
    <dbReference type="NCBI Taxonomy" id="2666082"/>
    <lineage>
        <taxon>Bacteria</taxon>
        <taxon>Pseudomonadati</taxon>
        <taxon>Pseudomonadota</taxon>
        <taxon>Betaproteobacteria</taxon>
        <taxon>Burkholderiales</taxon>
        <taxon>Oxalobacteraceae</taxon>
        <taxon>Telluria group</taxon>
        <taxon>Duganella</taxon>
    </lineage>
</organism>
<comment type="similarity">
    <text evidence="1">Belongs to the RelE toxin family.</text>
</comment>
<dbReference type="RefSeq" id="WP_154356158.1">
    <property type="nucleotide sequence ID" value="NZ_WKJL01000001.1"/>
</dbReference>